<dbReference type="Pfam" id="PF13188">
    <property type="entry name" value="PAS_8"/>
    <property type="match status" value="1"/>
</dbReference>
<dbReference type="SUPFAM" id="SSF55785">
    <property type="entry name" value="PYP-like sensor domain (PAS domain)"/>
    <property type="match status" value="3"/>
</dbReference>
<dbReference type="GO" id="GO:0000155">
    <property type="term" value="F:phosphorelay sensor kinase activity"/>
    <property type="evidence" value="ECO:0007669"/>
    <property type="project" value="InterPro"/>
</dbReference>
<keyword evidence="7" id="KW-0175">Coiled coil</keyword>
<dbReference type="InterPro" id="IPR001610">
    <property type="entry name" value="PAC"/>
</dbReference>
<dbReference type="OrthoDB" id="9781208at2"/>
<name>A0A1M4WYP4_9FLAO</name>
<dbReference type="GO" id="GO:0000166">
    <property type="term" value="F:nucleotide binding"/>
    <property type="evidence" value="ECO:0007669"/>
    <property type="project" value="UniProtKB-KW"/>
</dbReference>
<keyword evidence="3" id="KW-0808">Transferase</keyword>
<evidence type="ECO:0000256" key="3">
    <source>
        <dbReference type="ARBA" id="ARBA00022679"/>
    </source>
</evidence>
<organism evidence="11 12">
    <name type="scientific">Flavobacterium fontis</name>
    <dbReference type="NCBI Taxonomy" id="1124188"/>
    <lineage>
        <taxon>Bacteria</taxon>
        <taxon>Pseudomonadati</taxon>
        <taxon>Bacteroidota</taxon>
        <taxon>Flavobacteriia</taxon>
        <taxon>Flavobacteriales</taxon>
        <taxon>Flavobacteriaceae</taxon>
        <taxon>Flavobacterium</taxon>
    </lineage>
</organism>
<dbReference type="InterPro" id="IPR011645">
    <property type="entry name" value="HNOB_dom_associated"/>
</dbReference>
<evidence type="ECO:0000259" key="9">
    <source>
        <dbReference type="PROSITE" id="PS50112"/>
    </source>
</evidence>
<dbReference type="InterPro" id="IPR000700">
    <property type="entry name" value="PAS-assoc_C"/>
</dbReference>
<dbReference type="RefSeq" id="WP_073361138.1">
    <property type="nucleotide sequence ID" value="NZ_FQVQ01000001.1"/>
</dbReference>
<evidence type="ECO:0000256" key="5">
    <source>
        <dbReference type="ARBA" id="ARBA00022777"/>
    </source>
</evidence>
<dbReference type="InterPro" id="IPR000014">
    <property type="entry name" value="PAS"/>
</dbReference>
<evidence type="ECO:0000313" key="11">
    <source>
        <dbReference type="EMBL" id="SHE86325.1"/>
    </source>
</evidence>
<dbReference type="CDD" id="cd00075">
    <property type="entry name" value="HATPase"/>
    <property type="match status" value="1"/>
</dbReference>
<dbReference type="InterPro" id="IPR052162">
    <property type="entry name" value="Sensor_kinase/Photoreceptor"/>
</dbReference>
<keyword evidence="5 11" id="KW-0418">Kinase</keyword>
<dbReference type="NCBIfam" id="TIGR00229">
    <property type="entry name" value="sensory_box"/>
    <property type="match status" value="3"/>
</dbReference>
<dbReference type="AlphaFoldDB" id="A0A1M4WYP4"/>
<dbReference type="Pfam" id="PF07701">
    <property type="entry name" value="HNOBA"/>
    <property type="match status" value="1"/>
</dbReference>
<dbReference type="Gene3D" id="3.30.565.10">
    <property type="entry name" value="Histidine kinase-like ATPase, C-terminal domain"/>
    <property type="match status" value="1"/>
</dbReference>
<dbReference type="InterPro" id="IPR005467">
    <property type="entry name" value="His_kinase_dom"/>
</dbReference>
<dbReference type="PANTHER" id="PTHR43304:SF1">
    <property type="entry name" value="PAC DOMAIN-CONTAINING PROTEIN"/>
    <property type="match status" value="1"/>
</dbReference>
<evidence type="ECO:0000256" key="6">
    <source>
        <dbReference type="ARBA" id="ARBA00023293"/>
    </source>
</evidence>
<feature type="domain" description="PAS" evidence="9">
    <location>
        <begin position="166"/>
        <end position="216"/>
    </location>
</feature>
<dbReference type="Gene3D" id="1.10.287.130">
    <property type="match status" value="1"/>
</dbReference>
<dbReference type="InterPro" id="IPR003661">
    <property type="entry name" value="HisK_dim/P_dom"/>
</dbReference>
<dbReference type="PROSITE" id="PS50113">
    <property type="entry name" value="PAC"/>
    <property type="match status" value="2"/>
</dbReference>
<dbReference type="Gene3D" id="3.30.450.260">
    <property type="entry name" value="Haem NO binding associated domain"/>
    <property type="match status" value="1"/>
</dbReference>
<reference evidence="11 12" key="1">
    <citation type="submission" date="2016-11" db="EMBL/GenBank/DDBJ databases">
        <authorList>
            <person name="Jaros S."/>
            <person name="Januszkiewicz K."/>
            <person name="Wedrychowicz H."/>
        </authorList>
    </citation>
    <scope>NUCLEOTIDE SEQUENCE [LARGE SCALE GENOMIC DNA]</scope>
    <source>
        <strain evidence="11 12">DSM 25660</strain>
    </source>
</reference>
<dbReference type="Pfam" id="PF02518">
    <property type="entry name" value="HATPase_c"/>
    <property type="match status" value="1"/>
</dbReference>
<feature type="coiled-coil region" evidence="7">
    <location>
        <begin position="538"/>
        <end position="569"/>
    </location>
</feature>
<dbReference type="Proteomes" id="UP000184147">
    <property type="component" value="Unassembled WGS sequence"/>
</dbReference>
<proteinExistence type="predicted"/>
<feature type="domain" description="PAS" evidence="9">
    <location>
        <begin position="422"/>
        <end position="495"/>
    </location>
</feature>
<dbReference type="SMART" id="SM00086">
    <property type="entry name" value="PAC"/>
    <property type="match status" value="2"/>
</dbReference>
<evidence type="ECO:0000259" key="10">
    <source>
        <dbReference type="PROSITE" id="PS50113"/>
    </source>
</evidence>
<dbReference type="Pfam" id="PF13426">
    <property type="entry name" value="PAS_9"/>
    <property type="match status" value="2"/>
</dbReference>
<dbReference type="STRING" id="1124188.SAMN05444377_101469"/>
<dbReference type="CDD" id="cd00130">
    <property type="entry name" value="PAS"/>
    <property type="match status" value="2"/>
</dbReference>
<dbReference type="InterPro" id="IPR003594">
    <property type="entry name" value="HATPase_dom"/>
</dbReference>
<keyword evidence="6" id="KW-0141">cGMP biosynthesis</keyword>
<dbReference type="Pfam" id="PF00512">
    <property type="entry name" value="HisKA"/>
    <property type="match status" value="1"/>
</dbReference>
<evidence type="ECO:0000256" key="7">
    <source>
        <dbReference type="SAM" id="Coils"/>
    </source>
</evidence>
<keyword evidence="4" id="KW-0547">Nucleotide-binding</keyword>
<dbReference type="InterPro" id="IPR036097">
    <property type="entry name" value="HisK_dim/P_sf"/>
</dbReference>
<keyword evidence="2" id="KW-0597">Phosphoprotein</keyword>
<dbReference type="InterPro" id="IPR036890">
    <property type="entry name" value="HATPase_C_sf"/>
</dbReference>
<feature type="domain" description="PAC" evidence="10">
    <location>
        <begin position="240"/>
        <end position="292"/>
    </location>
</feature>
<evidence type="ECO:0000256" key="2">
    <source>
        <dbReference type="ARBA" id="ARBA00022553"/>
    </source>
</evidence>
<dbReference type="InterPro" id="IPR042463">
    <property type="entry name" value="HNOB_dom_associated_sf"/>
</dbReference>
<dbReference type="SUPFAM" id="SSF55874">
    <property type="entry name" value="ATPase domain of HSP90 chaperone/DNA topoisomerase II/histidine kinase"/>
    <property type="match status" value="1"/>
</dbReference>
<accession>A0A1M4WYP4</accession>
<dbReference type="PRINTS" id="PR00344">
    <property type="entry name" value="BCTRLSENSOR"/>
</dbReference>
<dbReference type="PROSITE" id="PS50112">
    <property type="entry name" value="PAS"/>
    <property type="match status" value="2"/>
</dbReference>
<dbReference type="Gene3D" id="3.30.450.20">
    <property type="entry name" value="PAS domain"/>
    <property type="match status" value="3"/>
</dbReference>
<dbReference type="SMART" id="SM00388">
    <property type="entry name" value="HisKA"/>
    <property type="match status" value="1"/>
</dbReference>
<dbReference type="SMART" id="SM00091">
    <property type="entry name" value="PAS"/>
    <property type="match status" value="3"/>
</dbReference>
<evidence type="ECO:0000256" key="1">
    <source>
        <dbReference type="ARBA" id="ARBA00000085"/>
    </source>
</evidence>
<keyword evidence="12" id="KW-1185">Reference proteome</keyword>
<dbReference type="GO" id="GO:0004383">
    <property type="term" value="F:guanylate cyclase activity"/>
    <property type="evidence" value="ECO:0007669"/>
    <property type="project" value="InterPro"/>
</dbReference>
<dbReference type="PROSITE" id="PS50109">
    <property type="entry name" value="HIS_KIN"/>
    <property type="match status" value="1"/>
</dbReference>
<comment type="catalytic activity">
    <reaction evidence="1">
        <text>ATP + protein L-histidine = ADP + protein N-phospho-L-histidine.</text>
        <dbReference type="EC" id="2.7.13.3"/>
    </reaction>
</comment>
<dbReference type="CDD" id="cd00082">
    <property type="entry name" value="HisKA"/>
    <property type="match status" value="1"/>
</dbReference>
<sequence>MSAAMFHFDRDTFSTLFPFYMVVDRHGMLRHFGPSLHKMLPELQEHTLFETYFQFKNPIIPQGKAIDFEKLTDALLVIHVITQARTFLRGQFLKHHEEYLFVGSPWVSNIEELHEKKLDIADFAYHDSSVDMLNMLRSLEISNSDLKYMVHAISGQKKELQRDKEEIKKLSLVVSTNENGVVLSDLHGEIFWVNPSYLQMTGYVEEEVLGKTMYDLGVMEQTDKNTLQQMMIAFRKAEWFDCEVQHKHRDGGAFWARIKGQPVFDQLGKFIEYYTIIEDITPKKEMEDRLRESEQRLRTLILNLHDGVLLEDENRRILLVNQKFCTMFDIPVDPEYLIGADCSNSAQESKSHFKDSEGFVQRIEEILAQKETVIHEALELKDGRFFARSYIPIVIDKVHKGHLWAYQDITLERNFQENLNYEKEKYRRIIENMNIGLLEVDNEDNILLTNQRFCAMSGYTPEDLIGKKGVDVFLNEETRRLLTEKSELRKSKIADSYELEVTDSNGEDRVWLVSGGPNYDIKGAVIGSIGLHFDITETRNLERLREELLAKLEQQNRQLNEYAQIVSHDLKSPLRSIHSLITFIKEDNDQAFNSVTAQYFQLIQEKVEKMERLIQGILSYSRIDHTQYKTERINLNQLVQTVISIIEVPPHITIRVKRELPTLKGDAYRLQQVFLNLMTNAILYNDKAEGWVEIDFQEEPHQYTFSIRDNGKGIHEKDVKRIFKMFESLNPNDRSTGIGLTIVKKILDDMQESIYLESEPGVGSVFYFTLQKNGCRTT</sequence>
<dbReference type="PANTHER" id="PTHR43304">
    <property type="entry name" value="PHYTOCHROME-LIKE PROTEIN CPH1"/>
    <property type="match status" value="1"/>
</dbReference>
<dbReference type="SUPFAM" id="SSF47384">
    <property type="entry name" value="Homodimeric domain of signal transducing histidine kinase"/>
    <property type="match status" value="1"/>
</dbReference>
<dbReference type="EMBL" id="FQVQ01000001">
    <property type="protein sequence ID" value="SHE86325.1"/>
    <property type="molecule type" value="Genomic_DNA"/>
</dbReference>
<evidence type="ECO:0000313" key="12">
    <source>
        <dbReference type="Proteomes" id="UP000184147"/>
    </source>
</evidence>
<feature type="domain" description="PAC" evidence="10">
    <location>
        <begin position="495"/>
        <end position="547"/>
    </location>
</feature>
<dbReference type="SMART" id="SM00387">
    <property type="entry name" value="HATPase_c"/>
    <property type="match status" value="1"/>
</dbReference>
<dbReference type="InterPro" id="IPR004358">
    <property type="entry name" value="Sig_transdc_His_kin-like_C"/>
</dbReference>
<gene>
    <name evidence="11" type="ORF">SAMN05444377_101469</name>
</gene>
<dbReference type="InterPro" id="IPR035965">
    <property type="entry name" value="PAS-like_dom_sf"/>
</dbReference>
<evidence type="ECO:0000256" key="4">
    <source>
        <dbReference type="ARBA" id="ARBA00022741"/>
    </source>
</evidence>
<evidence type="ECO:0000259" key="8">
    <source>
        <dbReference type="PROSITE" id="PS50109"/>
    </source>
</evidence>
<protein>
    <submittedName>
        <fullName evidence="11">PAS/PAC sensor signal transduction histidine kinase</fullName>
    </submittedName>
</protein>
<feature type="domain" description="Histidine kinase" evidence="8">
    <location>
        <begin position="565"/>
        <end position="774"/>
    </location>
</feature>